<keyword evidence="9 12" id="KW-0238">DNA-binding</keyword>
<keyword evidence="8 12" id="KW-0067">ATP-binding</keyword>
<feature type="binding site" evidence="12">
    <location>
        <position position="458"/>
    </location>
    <ligand>
        <name>Zn(2+)</name>
        <dbReference type="ChEBI" id="CHEBI:29105"/>
        <label>2</label>
    </ligand>
</feature>
<feature type="binding site" evidence="12">
    <location>
        <position position="471"/>
    </location>
    <ligand>
        <name>Zn(2+)</name>
        <dbReference type="ChEBI" id="CHEBI:29105"/>
        <label>1</label>
    </ligand>
</feature>
<feature type="binding site" evidence="12">
    <location>
        <position position="431"/>
    </location>
    <ligand>
        <name>Zn(2+)</name>
        <dbReference type="ChEBI" id="CHEBI:29105"/>
        <label>1</label>
    </ligand>
</feature>
<keyword evidence="4 12" id="KW-0547">Nucleotide-binding</keyword>
<evidence type="ECO:0000313" key="16">
    <source>
        <dbReference type="Proteomes" id="UP000037600"/>
    </source>
</evidence>
<dbReference type="InterPro" id="IPR014001">
    <property type="entry name" value="Helicase_ATP-bd"/>
</dbReference>
<dbReference type="FunFam" id="3.40.1440.60:FF:000001">
    <property type="entry name" value="Primosomal protein N"/>
    <property type="match status" value="1"/>
</dbReference>
<evidence type="ECO:0000256" key="12">
    <source>
        <dbReference type="HAMAP-Rule" id="MF_00983"/>
    </source>
</evidence>
<feature type="domain" description="Helicase ATP-binding" evidence="13">
    <location>
        <begin position="203"/>
        <end position="369"/>
    </location>
</feature>
<dbReference type="PATRIC" id="fig|1513271.3.peg.2312"/>
<dbReference type="GO" id="GO:0008270">
    <property type="term" value="F:zinc ion binding"/>
    <property type="evidence" value="ECO:0007669"/>
    <property type="project" value="UniProtKB-UniRule"/>
</dbReference>
<dbReference type="InterPro" id="IPR027417">
    <property type="entry name" value="P-loop_NTPase"/>
</dbReference>
<dbReference type="GO" id="GO:0006310">
    <property type="term" value="P:DNA recombination"/>
    <property type="evidence" value="ECO:0007669"/>
    <property type="project" value="InterPro"/>
</dbReference>
<dbReference type="Pfam" id="PF18074">
    <property type="entry name" value="PriA_C"/>
    <property type="match status" value="1"/>
</dbReference>
<dbReference type="PROSITE" id="PS51194">
    <property type="entry name" value="HELICASE_CTER"/>
    <property type="match status" value="1"/>
</dbReference>
<dbReference type="SMART" id="SM00490">
    <property type="entry name" value="HELICc"/>
    <property type="match status" value="1"/>
</dbReference>
<dbReference type="Pfam" id="PF17764">
    <property type="entry name" value="PriA_3primeBD"/>
    <property type="match status" value="1"/>
</dbReference>
<dbReference type="OrthoDB" id="9759544at2"/>
<dbReference type="GO" id="GO:0016887">
    <property type="term" value="F:ATP hydrolysis activity"/>
    <property type="evidence" value="ECO:0007669"/>
    <property type="project" value="RHEA"/>
</dbReference>
<name>A0A0J8GQK3_9ALTE</name>
<evidence type="ECO:0000256" key="3">
    <source>
        <dbReference type="ARBA" id="ARBA00022723"/>
    </source>
</evidence>
<feature type="binding site" evidence="12">
    <location>
        <position position="437"/>
    </location>
    <ligand>
        <name>Zn(2+)</name>
        <dbReference type="ChEBI" id="CHEBI:29105"/>
        <label>2</label>
    </ligand>
</feature>
<keyword evidence="7 12" id="KW-0862">Zinc</keyword>
<gene>
    <name evidence="12" type="primary">priA</name>
    <name evidence="15" type="ORF">XM47_11360</name>
</gene>
<dbReference type="InterPro" id="IPR041222">
    <property type="entry name" value="PriA_3primeBD"/>
</dbReference>
<keyword evidence="10 12" id="KW-0413">Isomerase</keyword>
<dbReference type="GO" id="GO:0006269">
    <property type="term" value="P:DNA replication, synthesis of primer"/>
    <property type="evidence" value="ECO:0007669"/>
    <property type="project" value="UniProtKB-KW"/>
</dbReference>
<evidence type="ECO:0000256" key="8">
    <source>
        <dbReference type="ARBA" id="ARBA00022840"/>
    </source>
</evidence>
<evidence type="ECO:0000256" key="2">
    <source>
        <dbReference type="ARBA" id="ARBA00022705"/>
    </source>
</evidence>
<dbReference type="NCBIfam" id="NF004065">
    <property type="entry name" value="PRK05580.1-1"/>
    <property type="match status" value="1"/>
</dbReference>
<comment type="cofactor">
    <cofactor evidence="12">
        <name>Zn(2+)</name>
        <dbReference type="ChEBI" id="CHEBI:29105"/>
    </cofactor>
    <text evidence="12">Binds 2 zinc ions per subunit.</text>
</comment>
<evidence type="ECO:0000256" key="1">
    <source>
        <dbReference type="ARBA" id="ARBA00022515"/>
    </source>
</evidence>
<comment type="subunit">
    <text evidence="12">Component of the replication restart primosome.</text>
</comment>
<accession>A0A0J8GQK3</accession>
<feature type="binding site" evidence="12">
    <location>
        <position position="440"/>
    </location>
    <ligand>
        <name>Zn(2+)</name>
        <dbReference type="ChEBI" id="CHEBI:29105"/>
        <label>2</label>
    </ligand>
</feature>
<keyword evidence="2 12" id="KW-0235">DNA replication</keyword>
<evidence type="ECO:0000256" key="6">
    <source>
        <dbReference type="ARBA" id="ARBA00022806"/>
    </source>
</evidence>
<evidence type="ECO:0000256" key="5">
    <source>
        <dbReference type="ARBA" id="ARBA00022801"/>
    </source>
</evidence>
<dbReference type="GO" id="GO:1990077">
    <property type="term" value="C:primosome complex"/>
    <property type="evidence" value="ECO:0007669"/>
    <property type="project" value="UniProtKB-UniRule"/>
</dbReference>
<protein>
    <recommendedName>
        <fullName evidence="12">Replication restart protein PriA</fullName>
    </recommendedName>
    <alternativeName>
        <fullName evidence="12">ATP-dependent DNA helicase PriA</fullName>
        <ecNumber evidence="12">5.6.2.4</ecNumber>
    </alternativeName>
    <alternativeName>
        <fullName evidence="12">DNA 3'-5' helicase PriA</fullName>
    </alternativeName>
</protein>
<dbReference type="GO" id="GO:0043138">
    <property type="term" value="F:3'-5' DNA helicase activity"/>
    <property type="evidence" value="ECO:0007669"/>
    <property type="project" value="UniProtKB-EC"/>
</dbReference>
<comment type="similarity">
    <text evidence="12">Belongs to the helicase family. PriA subfamily.</text>
</comment>
<feature type="binding site" evidence="12">
    <location>
        <position position="428"/>
    </location>
    <ligand>
        <name>Zn(2+)</name>
        <dbReference type="ChEBI" id="CHEBI:29105"/>
        <label>1</label>
    </ligand>
</feature>
<comment type="catalytic activity">
    <reaction evidence="12">
        <text>Couples ATP hydrolysis with the unwinding of duplex DNA by translocating in the 3'-5' direction.</text>
        <dbReference type="EC" id="5.6.2.4"/>
    </reaction>
</comment>
<dbReference type="GO" id="GO:0006270">
    <property type="term" value="P:DNA replication initiation"/>
    <property type="evidence" value="ECO:0007669"/>
    <property type="project" value="TreeGrafter"/>
</dbReference>
<dbReference type="NCBIfam" id="TIGR00595">
    <property type="entry name" value="priA"/>
    <property type="match status" value="1"/>
</dbReference>
<comment type="catalytic activity">
    <reaction evidence="11 12">
        <text>ATP + H2O = ADP + phosphate + H(+)</text>
        <dbReference type="Rhea" id="RHEA:13065"/>
        <dbReference type="ChEBI" id="CHEBI:15377"/>
        <dbReference type="ChEBI" id="CHEBI:15378"/>
        <dbReference type="ChEBI" id="CHEBI:30616"/>
        <dbReference type="ChEBI" id="CHEBI:43474"/>
        <dbReference type="ChEBI" id="CHEBI:456216"/>
        <dbReference type="EC" id="5.6.2.4"/>
    </reaction>
</comment>
<dbReference type="GO" id="GO:0005524">
    <property type="term" value="F:ATP binding"/>
    <property type="evidence" value="ECO:0007669"/>
    <property type="project" value="UniProtKB-UniRule"/>
</dbReference>
<sequence length="726" mass="82219">MAFARVALAVPLRRLFDYKIQPDTQPQIGCRVLVPFGRNKVVGIVIDLTETSDFDNNKIKPIIEVLDRQALFSAELMKMKHWMVNYYLCPPGEVFVNLLPKRLKEGKPAKLLAETIWQTVEHADPVPTKAKQQFAMHQFLSQNGPTSESLLKQDGFSKQIINFLEKRGAIQPAEIDYSERKPVKITTPEVSLTEEQNIAIKEFRAVQGFATFLLEGVTGSGKTEVYMRLMADVLQNGQQVLILVPEIGLTPQTLQRFQARFNCEIVALHSELNDSERHNAWLKSQMGVARVIVGTRSAVMVPAPDLGLIILDEEHDASYKQLDGLRYNARDVAVKRAADNKCKVILGSATPALETVLNAKQNKYKHLKLTQRATATKVPKIEVLDIKHQPLKAGLCYGTIEAIKHHLSNNNQVLVFLNRRGYSPALICHECGWVCKCERCDNHFTFHKALRQIVCHHCGEAAPPPHQCHDCGSTQIVDVGIGTEQVFDWLNETFPEANAIRIDRDSVRRKGELENKLAAVAEGKHQLLVGTQMLAKGHHFPNLTLTVVVNLDSALYSADYRAAERMAQLLVQVAGRAGRSEKAGQVILQTHFPDHSYIQTLITQGYQKLQTKLLEERKQMMLPPYQYWTIIRLEAQMLEKVQQASQQIEHLFNQHIVKHYTNVELFAAMPAPKEKRAGRFRYLLVFQSDKRSMLNAAISQLVISLEQNQFSQQVRWTVDIDPQEFN</sequence>
<dbReference type="SUPFAM" id="SSF52540">
    <property type="entry name" value="P-loop containing nucleoside triphosphate hydrolases"/>
    <property type="match status" value="1"/>
</dbReference>
<dbReference type="NCBIfam" id="NF004067">
    <property type="entry name" value="PRK05580.1-4"/>
    <property type="match status" value="1"/>
</dbReference>
<feature type="binding site" evidence="12">
    <location>
        <position position="468"/>
    </location>
    <ligand>
        <name>Zn(2+)</name>
        <dbReference type="ChEBI" id="CHEBI:29105"/>
        <label>1</label>
    </ligand>
</feature>
<keyword evidence="1 12" id="KW-0639">Primosome</keyword>
<evidence type="ECO:0000256" key="9">
    <source>
        <dbReference type="ARBA" id="ARBA00023125"/>
    </source>
</evidence>
<dbReference type="STRING" id="1513271.XM47_11360"/>
<dbReference type="PANTHER" id="PTHR30580:SF0">
    <property type="entry name" value="PRIMOSOMAL PROTEIN N"/>
    <property type="match status" value="1"/>
</dbReference>
<evidence type="ECO:0000256" key="11">
    <source>
        <dbReference type="ARBA" id="ARBA00048988"/>
    </source>
</evidence>
<dbReference type="InterPro" id="IPR042115">
    <property type="entry name" value="PriA_3primeBD_sf"/>
</dbReference>
<dbReference type="InterPro" id="IPR011545">
    <property type="entry name" value="DEAD/DEAH_box_helicase_dom"/>
</dbReference>
<evidence type="ECO:0000313" key="15">
    <source>
        <dbReference type="EMBL" id="KMT65060.1"/>
    </source>
</evidence>
<dbReference type="EMBL" id="LAZL01000016">
    <property type="protein sequence ID" value="KMT65060.1"/>
    <property type="molecule type" value="Genomic_DNA"/>
</dbReference>
<evidence type="ECO:0000259" key="13">
    <source>
        <dbReference type="PROSITE" id="PS51192"/>
    </source>
</evidence>
<dbReference type="PROSITE" id="PS51192">
    <property type="entry name" value="HELICASE_ATP_BIND_1"/>
    <property type="match status" value="1"/>
</dbReference>
<dbReference type="SMART" id="SM00487">
    <property type="entry name" value="DEXDc"/>
    <property type="match status" value="1"/>
</dbReference>
<dbReference type="InterPro" id="IPR041236">
    <property type="entry name" value="PriA_C"/>
</dbReference>
<feature type="binding site" evidence="12">
    <location>
        <position position="455"/>
    </location>
    <ligand>
        <name>Zn(2+)</name>
        <dbReference type="ChEBI" id="CHEBI:29105"/>
        <label>2</label>
    </ligand>
</feature>
<evidence type="ECO:0000259" key="14">
    <source>
        <dbReference type="PROSITE" id="PS51194"/>
    </source>
</evidence>
<dbReference type="RefSeq" id="WP_048692569.1">
    <property type="nucleotide sequence ID" value="NZ_KQ130491.1"/>
</dbReference>
<reference evidence="15 16" key="1">
    <citation type="submission" date="2015-04" db="EMBL/GenBank/DDBJ databases">
        <title>Draft Genome Sequence of the Novel Agar-Digesting Marine Bacterium Q1.</title>
        <authorList>
            <person name="Li Y."/>
            <person name="Li D."/>
            <person name="Chen G."/>
            <person name="Du Z."/>
        </authorList>
    </citation>
    <scope>NUCLEOTIDE SEQUENCE [LARGE SCALE GENOMIC DNA]</scope>
    <source>
        <strain evidence="15 16">Q1</strain>
    </source>
</reference>
<feature type="domain" description="Helicase C-terminal" evidence="14">
    <location>
        <begin position="449"/>
        <end position="625"/>
    </location>
</feature>
<organism evidence="15 16">
    <name type="scientific">Catenovulum maritimum</name>
    <dbReference type="NCBI Taxonomy" id="1513271"/>
    <lineage>
        <taxon>Bacteria</taxon>
        <taxon>Pseudomonadati</taxon>
        <taxon>Pseudomonadota</taxon>
        <taxon>Gammaproteobacteria</taxon>
        <taxon>Alteromonadales</taxon>
        <taxon>Alteromonadaceae</taxon>
        <taxon>Catenovulum</taxon>
    </lineage>
</organism>
<dbReference type="InterPro" id="IPR001650">
    <property type="entry name" value="Helicase_C-like"/>
</dbReference>
<keyword evidence="3 12" id="KW-0479">Metal-binding</keyword>
<dbReference type="InterPro" id="IPR005259">
    <property type="entry name" value="PriA"/>
</dbReference>
<keyword evidence="5 12" id="KW-0378">Hydrolase</keyword>
<dbReference type="GO" id="GO:0003677">
    <property type="term" value="F:DNA binding"/>
    <property type="evidence" value="ECO:0007669"/>
    <property type="project" value="UniProtKB-UniRule"/>
</dbReference>
<dbReference type="AlphaFoldDB" id="A0A0J8GQK3"/>
<dbReference type="GO" id="GO:0006302">
    <property type="term" value="P:double-strand break repair"/>
    <property type="evidence" value="ECO:0007669"/>
    <property type="project" value="InterPro"/>
</dbReference>
<dbReference type="Proteomes" id="UP000037600">
    <property type="component" value="Unassembled WGS sequence"/>
</dbReference>
<dbReference type="PANTHER" id="PTHR30580">
    <property type="entry name" value="PRIMOSOMAL PROTEIN N"/>
    <property type="match status" value="1"/>
</dbReference>
<dbReference type="EC" id="5.6.2.4" evidence="12"/>
<comment type="function">
    <text evidence="12">Initiates the restart of stalled replication forks, which reloads the replicative helicase on sites other than the origin of replication. Recognizes and binds to abandoned replication forks and remodels them to uncover a helicase loading site. Promotes assembly of the primosome at these replication forks.</text>
</comment>
<evidence type="ECO:0000256" key="10">
    <source>
        <dbReference type="ARBA" id="ARBA00023235"/>
    </source>
</evidence>
<dbReference type="CDD" id="cd17929">
    <property type="entry name" value="DEXHc_priA"/>
    <property type="match status" value="1"/>
</dbReference>
<evidence type="ECO:0000256" key="4">
    <source>
        <dbReference type="ARBA" id="ARBA00022741"/>
    </source>
</evidence>
<dbReference type="Gene3D" id="3.40.1440.60">
    <property type="entry name" value="PriA, 3(prime) DNA-binding domain"/>
    <property type="match status" value="1"/>
</dbReference>
<proteinExistence type="inferred from homology"/>
<dbReference type="InterPro" id="IPR040498">
    <property type="entry name" value="PriA_CRR"/>
</dbReference>
<keyword evidence="6 12" id="KW-0347">Helicase</keyword>
<dbReference type="Pfam" id="PF18319">
    <property type="entry name" value="Zn_ribbon_PriA"/>
    <property type="match status" value="1"/>
</dbReference>
<dbReference type="Gene3D" id="3.40.50.300">
    <property type="entry name" value="P-loop containing nucleotide triphosphate hydrolases"/>
    <property type="match status" value="2"/>
</dbReference>
<evidence type="ECO:0000256" key="7">
    <source>
        <dbReference type="ARBA" id="ARBA00022833"/>
    </source>
</evidence>
<comment type="caution">
    <text evidence="15">The sequence shown here is derived from an EMBL/GenBank/DDBJ whole genome shotgun (WGS) entry which is preliminary data.</text>
</comment>
<dbReference type="HAMAP" id="MF_00983">
    <property type="entry name" value="PriA"/>
    <property type="match status" value="1"/>
</dbReference>
<dbReference type="FunFam" id="3.40.50.300:FF:000489">
    <property type="entry name" value="Primosome assembly protein PriA"/>
    <property type="match status" value="1"/>
</dbReference>
<dbReference type="CDD" id="cd18804">
    <property type="entry name" value="SF2_C_priA"/>
    <property type="match status" value="1"/>
</dbReference>
<keyword evidence="16" id="KW-1185">Reference proteome</keyword>
<dbReference type="Pfam" id="PF00270">
    <property type="entry name" value="DEAD"/>
    <property type="match status" value="1"/>
</dbReference>